<feature type="chain" id="PRO_5008381081" evidence="1">
    <location>
        <begin position="28"/>
        <end position="228"/>
    </location>
</feature>
<keyword evidence="1" id="KW-0732">Signal</keyword>
<gene>
    <name evidence="2" type="ORF">PMALA_045830</name>
</gene>
<dbReference type="EMBL" id="FLQW01003137">
    <property type="protein sequence ID" value="SBS95065.1"/>
    <property type="molecule type" value="Genomic_DNA"/>
</dbReference>
<evidence type="ECO:0000256" key="1">
    <source>
        <dbReference type="SAM" id="SignalP"/>
    </source>
</evidence>
<name>A0A1A8WQ98_PLAMA</name>
<sequence>MRANSNKLTLLIKIFLFSLLIWIFQDAYETNVSIKTWNKKIYANDTLDVGISRLLSTERYVGCKDRKKHLKKGCFPQIMGCIDTSKYLDIILNTYDSTVSNYFLAQLYEKLKENANQNEEEYISREKEITKYIYTLLFYLELKYKNKLKTRRHSNNEKYKNFLQILSDPKTKKMLKLTIPMLAGTHYSFQYIPYLEPSLDEVILSDLISYANSTLDSHKKLNKNEASK</sequence>
<evidence type="ECO:0000313" key="2">
    <source>
        <dbReference type="EMBL" id="SBS95065.1"/>
    </source>
</evidence>
<accession>A0A1A8WQ98</accession>
<dbReference type="VEuPathDB" id="PlasmoDB:PmUG01_03010500"/>
<dbReference type="Proteomes" id="UP000078597">
    <property type="component" value="Unassembled WGS sequence"/>
</dbReference>
<proteinExistence type="predicted"/>
<protein>
    <submittedName>
        <fullName evidence="2">Pv-fam-d protein</fullName>
    </submittedName>
</protein>
<reference evidence="3" key="1">
    <citation type="submission" date="2016-05" db="EMBL/GenBank/DDBJ databases">
        <authorList>
            <person name="Naeem Raeece"/>
        </authorList>
    </citation>
    <scope>NUCLEOTIDE SEQUENCE [LARGE SCALE GENOMIC DNA]</scope>
</reference>
<evidence type="ECO:0000313" key="3">
    <source>
        <dbReference type="Proteomes" id="UP000078597"/>
    </source>
</evidence>
<organism evidence="2 3">
    <name type="scientific">Plasmodium malariae</name>
    <dbReference type="NCBI Taxonomy" id="5858"/>
    <lineage>
        <taxon>Eukaryota</taxon>
        <taxon>Sar</taxon>
        <taxon>Alveolata</taxon>
        <taxon>Apicomplexa</taxon>
        <taxon>Aconoidasida</taxon>
        <taxon>Haemosporida</taxon>
        <taxon>Plasmodiidae</taxon>
        <taxon>Plasmodium</taxon>
        <taxon>Plasmodium (Plasmodium)</taxon>
    </lineage>
</organism>
<dbReference type="AlphaFoldDB" id="A0A1A8WQ98"/>
<feature type="signal peptide" evidence="1">
    <location>
        <begin position="1"/>
        <end position="27"/>
    </location>
</feature>